<dbReference type="GO" id="GO:0046872">
    <property type="term" value="F:metal ion binding"/>
    <property type="evidence" value="ECO:0007669"/>
    <property type="project" value="UniProtKB-KW"/>
</dbReference>
<dbReference type="FunFam" id="3.60.40.10:FF:000047">
    <property type="entry name" value="Protein phosphatase 2C 70"/>
    <property type="match status" value="1"/>
</dbReference>
<dbReference type="Gene3D" id="3.60.40.10">
    <property type="entry name" value="PPM-type phosphatase domain"/>
    <property type="match status" value="1"/>
</dbReference>
<evidence type="ECO:0000256" key="5">
    <source>
        <dbReference type="ARBA" id="ARBA00022723"/>
    </source>
</evidence>
<evidence type="ECO:0000313" key="16">
    <source>
        <dbReference type="EMBL" id="PWZ14277.1"/>
    </source>
</evidence>
<evidence type="ECO:0000256" key="9">
    <source>
        <dbReference type="ARBA" id="ARBA00023211"/>
    </source>
</evidence>
<keyword evidence="9" id="KW-0464">Manganese</keyword>
<feature type="region of interest" description="Disordered" evidence="12">
    <location>
        <begin position="129"/>
        <end position="169"/>
    </location>
</feature>
<dbReference type="PROSITE" id="PS01032">
    <property type="entry name" value="PPM_1"/>
    <property type="match status" value="1"/>
</dbReference>
<reference evidence="16" key="1">
    <citation type="journal article" date="2018" name="Nat. Genet.">
        <title>Extensive intraspecific gene order and gene structural variations between Mo17 and other maize genomes.</title>
        <authorList>
            <person name="Sun S."/>
            <person name="Zhou Y."/>
            <person name="Chen J."/>
            <person name="Shi J."/>
            <person name="Zhao H."/>
            <person name="Zhao H."/>
            <person name="Song W."/>
            <person name="Zhang M."/>
            <person name="Cui Y."/>
            <person name="Dong X."/>
            <person name="Liu H."/>
            <person name="Ma X."/>
            <person name="Jiao Y."/>
            <person name="Wang B."/>
            <person name="Wei X."/>
            <person name="Stein J.C."/>
            <person name="Glaubitz J.C."/>
            <person name="Lu F."/>
            <person name="Yu G."/>
            <person name="Liang C."/>
            <person name="Fengler K."/>
            <person name="Li B."/>
            <person name="Rafalski A."/>
            <person name="Schnable P.S."/>
            <person name="Ware D.H."/>
            <person name="Buckler E.S."/>
            <person name="Lai J."/>
        </authorList>
    </citation>
    <scope>NUCLEOTIDE SEQUENCE [LARGE SCALE GENOMIC DNA]</scope>
    <source>
        <tissue evidence="16">Seedling</tissue>
    </source>
</reference>
<keyword evidence="6" id="KW-0378">Hydrolase</keyword>
<dbReference type="SUPFAM" id="SSF81606">
    <property type="entry name" value="PP2C-like"/>
    <property type="match status" value="1"/>
</dbReference>
<dbReference type="InterPro" id="IPR000253">
    <property type="entry name" value="FHA_dom"/>
</dbReference>
<keyword evidence="13" id="KW-0812">Transmembrane</keyword>
<keyword evidence="13" id="KW-0472">Membrane</keyword>
<sequence>MAVPPLLLVAVAVAALSILVLVVFAFRRCRRRRQRHPLQAAAVAPTPVAVQDEDIDRPLLSENRSDHSRQSISFLGSSVGEPSKIQTNRSNTSPRSHAIADTGRIYPAECCATQGETHVINVENDTSEEFQLGSTLRRTPPPKWPTPDQKHRRRVSGDDNHNGSVPLKDNTYHSRLDLEVIAGPSHGISCSRQSSRPSMLPITLGRVPPSDLVLKDSEVSGKHAQINWNGKTLKWELVDMGSLNGTFLNSQAVHHPNAGSRHWGEPAELAHGDIITLGTSSKLSVGLSESEERKFWEDLDSMVRAVPTNEKLFIGDLNGHVGSTHTGYEMAHRGFEIQESEVNEALKRMKGGKAMGPDGIPIEVQILLQNQRVPAGVGMASDPMVARRSGKKLPMEDISFCQCPLQGVEHFGLFGIFDGHGGDGAAKAVSKILPENLGYILSHPETKDRVQSCSDASDVLRYAFTLTEDTIDHQYEGCTGTALLIWFDQNKDCFAQCANLGDSACVMSVNGKTIDMTEDHRVTSATERARIARTGQPLRDGEARLSGLNLARMFGDKFLKEQDPRFSSEPYVSQAVRITKACTAFAVIASDGLWDVISTKRAVQLVVEGKERRSSGDATSAAARVASRVLDEARSLRTKDNTSVIFVDFDVLRRDPCISPVD</sequence>
<evidence type="ECO:0000256" key="2">
    <source>
        <dbReference type="ARBA" id="ARBA00001946"/>
    </source>
</evidence>
<evidence type="ECO:0000256" key="8">
    <source>
        <dbReference type="ARBA" id="ARBA00022912"/>
    </source>
</evidence>
<evidence type="ECO:0000256" key="4">
    <source>
        <dbReference type="ARBA" id="ARBA00013081"/>
    </source>
</evidence>
<dbReference type="CDD" id="cd00143">
    <property type="entry name" value="PP2Cc"/>
    <property type="match status" value="1"/>
</dbReference>
<dbReference type="Pfam" id="PF00481">
    <property type="entry name" value="PP2C"/>
    <property type="match status" value="1"/>
</dbReference>
<dbReference type="PANTHER" id="PTHR13832:SF643">
    <property type="entry name" value="PROTEIN PHOSPHATASE 2C-RELATED"/>
    <property type="match status" value="1"/>
</dbReference>
<comment type="similarity">
    <text evidence="3">Belongs to the PP2C family.</text>
</comment>
<protein>
    <recommendedName>
        <fullName evidence="4">protein-serine/threonine phosphatase</fullName>
        <ecNumber evidence="4">3.1.3.16</ecNumber>
    </recommendedName>
</protein>
<comment type="cofactor">
    <cofactor evidence="1">
        <name>Mn(2+)</name>
        <dbReference type="ChEBI" id="CHEBI:29035"/>
    </cofactor>
</comment>
<comment type="catalytic activity">
    <reaction evidence="11">
        <text>O-phospho-L-threonyl-[protein] + H2O = L-threonyl-[protein] + phosphate</text>
        <dbReference type="Rhea" id="RHEA:47004"/>
        <dbReference type="Rhea" id="RHEA-COMP:11060"/>
        <dbReference type="Rhea" id="RHEA-COMP:11605"/>
        <dbReference type="ChEBI" id="CHEBI:15377"/>
        <dbReference type="ChEBI" id="CHEBI:30013"/>
        <dbReference type="ChEBI" id="CHEBI:43474"/>
        <dbReference type="ChEBI" id="CHEBI:61977"/>
        <dbReference type="EC" id="3.1.3.16"/>
    </reaction>
</comment>
<evidence type="ECO:0000256" key="1">
    <source>
        <dbReference type="ARBA" id="ARBA00001936"/>
    </source>
</evidence>
<dbReference type="InterPro" id="IPR015655">
    <property type="entry name" value="PP2C"/>
</dbReference>
<feature type="compositionally biased region" description="Polar residues" evidence="12">
    <location>
        <begin position="84"/>
        <end position="95"/>
    </location>
</feature>
<keyword evidence="5" id="KW-0479">Metal-binding</keyword>
<dbReference type="PROSITE" id="PS50006">
    <property type="entry name" value="FHA_DOMAIN"/>
    <property type="match status" value="1"/>
</dbReference>
<dbReference type="PANTHER" id="PTHR13832">
    <property type="entry name" value="PROTEIN PHOSPHATASE 2C"/>
    <property type="match status" value="1"/>
</dbReference>
<dbReference type="InterPro" id="IPR001932">
    <property type="entry name" value="PPM-type_phosphatase-like_dom"/>
</dbReference>
<dbReference type="Proteomes" id="UP000251960">
    <property type="component" value="Chromosome 7"/>
</dbReference>
<dbReference type="PROSITE" id="PS51746">
    <property type="entry name" value="PPM_2"/>
    <property type="match status" value="1"/>
</dbReference>
<dbReference type="ExpressionAtlas" id="A0A3L6E220">
    <property type="expression patterns" value="baseline and differential"/>
</dbReference>
<evidence type="ECO:0000256" key="6">
    <source>
        <dbReference type="ARBA" id="ARBA00022801"/>
    </source>
</evidence>
<dbReference type="EMBL" id="NCVQ01000008">
    <property type="protein sequence ID" value="PWZ14277.1"/>
    <property type="molecule type" value="Genomic_DNA"/>
</dbReference>
<dbReference type="SMART" id="SM00240">
    <property type="entry name" value="FHA"/>
    <property type="match status" value="1"/>
</dbReference>
<evidence type="ECO:0000256" key="13">
    <source>
        <dbReference type="SAM" id="Phobius"/>
    </source>
</evidence>
<feature type="domain" description="FHA" evidence="14">
    <location>
        <begin position="202"/>
        <end position="253"/>
    </location>
</feature>
<proteinExistence type="inferred from homology"/>
<feature type="region of interest" description="Disordered" evidence="12">
    <location>
        <begin position="61"/>
        <end position="97"/>
    </location>
</feature>
<dbReference type="CDD" id="cd22678">
    <property type="entry name" value="FHA_PP2C70-like"/>
    <property type="match status" value="1"/>
</dbReference>
<evidence type="ECO:0000256" key="3">
    <source>
        <dbReference type="ARBA" id="ARBA00006702"/>
    </source>
</evidence>
<evidence type="ECO:0000256" key="11">
    <source>
        <dbReference type="ARBA" id="ARBA00048336"/>
    </source>
</evidence>
<feature type="domain" description="PPM-type phosphatase" evidence="15">
    <location>
        <begin position="376"/>
        <end position="649"/>
    </location>
</feature>
<feature type="transmembrane region" description="Helical" evidence="13">
    <location>
        <begin position="6"/>
        <end position="26"/>
    </location>
</feature>
<organism evidence="16">
    <name type="scientific">Zea mays</name>
    <name type="common">Maize</name>
    <dbReference type="NCBI Taxonomy" id="4577"/>
    <lineage>
        <taxon>Eukaryota</taxon>
        <taxon>Viridiplantae</taxon>
        <taxon>Streptophyta</taxon>
        <taxon>Embryophyta</taxon>
        <taxon>Tracheophyta</taxon>
        <taxon>Spermatophyta</taxon>
        <taxon>Magnoliopsida</taxon>
        <taxon>Liliopsida</taxon>
        <taxon>Poales</taxon>
        <taxon>Poaceae</taxon>
        <taxon>PACMAD clade</taxon>
        <taxon>Panicoideae</taxon>
        <taxon>Andropogonodae</taxon>
        <taxon>Andropogoneae</taxon>
        <taxon>Tripsacinae</taxon>
        <taxon>Zea</taxon>
    </lineage>
</organism>
<keyword evidence="13" id="KW-1133">Transmembrane helix</keyword>
<comment type="catalytic activity">
    <reaction evidence="10">
        <text>O-phospho-L-seryl-[protein] + H2O = L-seryl-[protein] + phosphate</text>
        <dbReference type="Rhea" id="RHEA:20629"/>
        <dbReference type="Rhea" id="RHEA-COMP:9863"/>
        <dbReference type="Rhea" id="RHEA-COMP:11604"/>
        <dbReference type="ChEBI" id="CHEBI:15377"/>
        <dbReference type="ChEBI" id="CHEBI:29999"/>
        <dbReference type="ChEBI" id="CHEBI:43474"/>
        <dbReference type="ChEBI" id="CHEBI:83421"/>
        <dbReference type="EC" id="3.1.3.16"/>
    </reaction>
</comment>
<dbReference type="FunFam" id="2.60.200.20:FF:000035">
    <property type="entry name" value="Protein phosphatase 2C 70"/>
    <property type="match status" value="1"/>
</dbReference>
<evidence type="ECO:0000256" key="10">
    <source>
        <dbReference type="ARBA" id="ARBA00047761"/>
    </source>
</evidence>
<evidence type="ECO:0000256" key="7">
    <source>
        <dbReference type="ARBA" id="ARBA00022842"/>
    </source>
</evidence>
<dbReference type="Pfam" id="PF00498">
    <property type="entry name" value="FHA"/>
    <property type="match status" value="1"/>
</dbReference>
<dbReference type="Gene3D" id="2.60.200.20">
    <property type="match status" value="1"/>
</dbReference>
<dbReference type="AlphaFoldDB" id="A0A3L6E220"/>
<dbReference type="InterPro" id="IPR000222">
    <property type="entry name" value="PP2C_BS"/>
</dbReference>
<gene>
    <name evidence="16" type="primary">KAPP_0</name>
    <name evidence="16" type="ORF">Zm00014a_008490</name>
</gene>
<comment type="cofactor">
    <cofactor evidence="2">
        <name>Mg(2+)</name>
        <dbReference type="ChEBI" id="CHEBI:18420"/>
    </cofactor>
</comment>
<dbReference type="GO" id="GO:0004722">
    <property type="term" value="F:protein serine/threonine phosphatase activity"/>
    <property type="evidence" value="ECO:0007669"/>
    <property type="project" value="UniProtKB-EC"/>
</dbReference>
<comment type="caution">
    <text evidence="16">The sequence shown here is derived from an EMBL/GenBank/DDBJ whole genome shotgun (WGS) entry which is preliminary data.</text>
</comment>
<dbReference type="SUPFAM" id="SSF49879">
    <property type="entry name" value="SMAD/FHA domain"/>
    <property type="match status" value="1"/>
</dbReference>
<evidence type="ECO:0000259" key="14">
    <source>
        <dbReference type="PROSITE" id="PS50006"/>
    </source>
</evidence>
<keyword evidence="8" id="KW-0904">Protein phosphatase</keyword>
<dbReference type="InterPro" id="IPR008984">
    <property type="entry name" value="SMAD_FHA_dom_sf"/>
</dbReference>
<name>A0A3L6E220_MAIZE</name>
<dbReference type="SMART" id="SM00332">
    <property type="entry name" value="PP2Cc"/>
    <property type="match status" value="1"/>
</dbReference>
<keyword evidence="7" id="KW-0460">Magnesium</keyword>
<accession>A0A3L6E220</accession>
<evidence type="ECO:0000259" key="15">
    <source>
        <dbReference type="PROSITE" id="PS51746"/>
    </source>
</evidence>
<dbReference type="EC" id="3.1.3.16" evidence="4"/>
<evidence type="ECO:0000256" key="12">
    <source>
        <dbReference type="SAM" id="MobiDB-lite"/>
    </source>
</evidence>
<dbReference type="InterPro" id="IPR036457">
    <property type="entry name" value="PPM-type-like_dom_sf"/>
</dbReference>